<name>A0ABT1C9R0_9HYPH</name>
<reference evidence="1 2" key="1">
    <citation type="submission" date="2022-06" db="EMBL/GenBank/DDBJ databases">
        <title>Mesorhizobium sp. strain RP14 Genome sequencing and assembly.</title>
        <authorList>
            <person name="Kim I."/>
        </authorList>
    </citation>
    <scope>NUCLEOTIDE SEQUENCE [LARGE SCALE GENOMIC DNA]</scope>
    <source>
        <strain evidence="2">RP14(2022)</strain>
    </source>
</reference>
<sequence length="241" mass="26999">MAAAFRKLNDDGVEEFVDYLRSGGAGQAPRHLLNDPAKSEPLSSDIFPKAASFQNRHEFGRYLVELLSTLDPQAISRDKGLWTGLALFWFDEICPPKANGERKLDKEYRYVLSRDYRHYYRHSIRSPWQLVRDHGDHARFLLVTPKPASHPLAVHGEILEQIGGRQQVLASTPIISIANDLYLDKSTGRPKKGVAGRGAGSANRFGTVLRQFELTYDPASMVDGALIDILPGEFGRWKNAP</sequence>
<dbReference type="EMBL" id="JAMXQS010000008">
    <property type="protein sequence ID" value="MCO6051517.1"/>
    <property type="molecule type" value="Genomic_DNA"/>
</dbReference>
<comment type="caution">
    <text evidence="1">The sequence shown here is derived from an EMBL/GenBank/DDBJ whole genome shotgun (WGS) entry which is preliminary data.</text>
</comment>
<dbReference type="Proteomes" id="UP001205906">
    <property type="component" value="Unassembled WGS sequence"/>
</dbReference>
<proteinExistence type="predicted"/>
<protein>
    <submittedName>
        <fullName evidence="1">Uncharacterized protein</fullName>
    </submittedName>
</protein>
<dbReference type="RefSeq" id="WP_252821156.1">
    <property type="nucleotide sequence ID" value="NZ_JAMXQS010000008.1"/>
</dbReference>
<organism evidence="1 2">
    <name type="scientific">Mesorhizobium liriopis</name>
    <dbReference type="NCBI Taxonomy" id="2953882"/>
    <lineage>
        <taxon>Bacteria</taxon>
        <taxon>Pseudomonadati</taxon>
        <taxon>Pseudomonadota</taxon>
        <taxon>Alphaproteobacteria</taxon>
        <taxon>Hyphomicrobiales</taxon>
        <taxon>Phyllobacteriaceae</taxon>
        <taxon>Mesorhizobium</taxon>
    </lineage>
</organism>
<evidence type="ECO:0000313" key="1">
    <source>
        <dbReference type="EMBL" id="MCO6051517.1"/>
    </source>
</evidence>
<keyword evidence="2" id="KW-1185">Reference proteome</keyword>
<evidence type="ECO:0000313" key="2">
    <source>
        <dbReference type="Proteomes" id="UP001205906"/>
    </source>
</evidence>
<accession>A0ABT1C9R0</accession>
<gene>
    <name evidence="1" type="ORF">NGM99_17165</name>
</gene>